<comment type="subcellular location">
    <subcellularLocation>
        <location evidence="1">Membrane</location>
        <topology evidence="1">Multi-pass membrane protein</topology>
    </subcellularLocation>
</comment>
<dbReference type="PANTHER" id="PTHR23502">
    <property type="entry name" value="MAJOR FACILITATOR SUPERFAMILY"/>
    <property type="match status" value="1"/>
</dbReference>
<evidence type="ECO:0000259" key="7">
    <source>
        <dbReference type="PROSITE" id="PS50850"/>
    </source>
</evidence>
<dbReference type="CDD" id="cd17323">
    <property type="entry name" value="MFS_Tpo1_MDR_like"/>
    <property type="match status" value="1"/>
</dbReference>
<feature type="transmembrane region" description="Helical" evidence="6">
    <location>
        <begin position="179"/>
        <end position="204"/>
    </location>
</feature>
<feature type="transmembrane region" description="Helical" evidence="6">
    <location>
        <begin position="459"/>
        <end position="481"/>
    </location>
</feature>
<dbReference type="Pfam" id="PF07690">
    <property type="entry name" value="MFS_1"/>
    <property type="match status" value="1"/>
</dbReference>
<evidence type="ECO:0000256" key="3">
    <source>
        <dbReference type="ARBA" id="ARBA00022989"/>
    </source>
</evidence>
<feature type="compositionally biased region" description="Basic and acidic residues" evidence="5">
    <location>
        <begin position="31"/>
        <end position="49"/>
    </location>
</feature>
<feature type="transmembrane region" description="Helical" evidence="6">
    <location>
        <begin position="216"/>
        <end position="237"/>
    </location>
</feature>
<dbReference type="AlphaFoldDB" id="A0A4S8LZG7"/>
<evidence type="ECO:0000256" key="2">
    <source>
        <dbReference type="ARBA" id="ARBA00022692"/>
    </source>
</evidence>
<evidence type="ECO:0000256" key="4">
    <source>
        <dbReference type="ARBA" id="ARBA00023136"/>
    </source>
</evidence>
<dbReference type="FunFam" id="1.20.1250.20:FF:000011">
    <property type="entry name" value="MFS multidrug transporter, putative"/>
    <property type="match status" value="1"/>
</dbReference>
<feature type="transmembrane region" description="Helical" evidence="6">
    <location>
        <begin position="243"/>
        <end position="263"/>
    </location>
</feature>
<feature type="transmembrane region" description="Helical" evidence="6">
    <location>
        <begin position="86"/>
        <end position="105"/>
    </location>
</feature>
<feature type="transmembrane region" description="Helical" evidence="6">
    <location>
        <begin position="154"/>
        <end position="173"/>
    </location>
</feature>
<dbReference type="PROSITE" id="PS50850">
    <property type="entry name" value="MFS"/>
    <property type="match status" value="1"/>
</dbReference>
<gene>
    <name evidence="8" type="ORF">K435DRAFT_756454</name>
</gene>
<evidence type="ECO:0000313" key="8">
    <source>
        <dbReference type="EMBL" id="THU94673.1"/>
    </source>
</evidence>
<dbReference type="InterPro" id="IPR036259">
    <property type="entry name" value="MFS_trans_sf"/>
</dbReference>
<feature type="compositionally biased region" description="Basic and acidic residues" evidence="5">
    <location>
        <begin position="1"/>
        <end position="10"/>
    </location>
</feature>
<feature type="transmembrane region" description="Helical" evidence="6">
    <location>
        <begin position="398"/>
        <end position="419"/>
    </location>
</feature>
<protein>
    <submittedName>
        <fullName evidence="8">MFS general substrate transporter</fullName>
    </submittedName>
</protein>
<dbReference type="OrthoDB" id="9986881at2759"/>
<feature type="transmembrane region" description="Helical" evidence="6">
    <location>
        <begin position="125"/>
        <end position="142"/>
    </location>
</feature>
<accession>A0A4S8LZG7</accession>
<name>A0A4S8LZG7_DENBC</name>
<feature type="domain" description="Major facilitator superfamily (MFS) profile" evidence="7">
    <location>
        <begin position="88"/>
        <end position="517"/>
    </location>
</feature>
<sequence length="573" mass="63132">MSQVEKKKDPTTVVVQPVHHEPWQISSGSEGSREHGRRKEKEKKSEEGRVKVHVSPADPVFLDRIEVVFGPNDPDNPKNWSRLRRWYITVFASILVLNATFASAAPSGLTEALMEQFGFSQEVGILSISLFVAGYCVGPILWGPLSETYGRKPVFVGTFFVYTMFQIGCALSQNTASILVFRFLGGTFAAGPLANSGAVIADIWDASTRGKAMSMFTIAPFVGPAVGPSVSGYFFVAGVSWRWIFWLLAIFAGVCNVLIIFTLPETYGPIILAHRAAKLRKENNDDRYYAAIELKKETFRQRVENILFKPFQVLMAETMLIAITIYMSFTYGVVYLLFEAYPVVFAQGHGFNPGASGLMLLNLVVGSMIGAVIYTFWLNPRYDRAVQKHAPSPVPPEFRLQVAALGTPLFSISFFWFAWTSFPSVSFVSPLIAGGLMGTAIYFIFLALFNYMIDSYLQVAASALAANTICRSLAGAAFPLFASQMFEALNPRWAGTLLGCVSLLLMPLPFILMRYGARLRVNSKYCPATPSTVTALKHSVDLSSRSRSSWTPSHGDDGLIELQEIGDGHARAV</sequence>
<dbReference type="InterPro" id="IPR011701">
    <property type="entry name" value="MFS"/>
</dbReference>
<organism evidence="8 9">
    <name type="scientific">Dendrothele bispora (strain CBS 962.96)</name>
    <dbReference type="NCBI Taxonomy" id="1314807"/>
    <lineage>
        <taxon>Eukaryota</taxon>
        <taxon>Fungi</taxon>
        <taxon>Dikarya</taxon>
        <taxon>Basidiomycota</taxon>
        <taxon>Agaricomycotina</taxon>
        <taxon>Agaricomycetes</taxon>
        <taxon>Agaricomycetidae</taxon>
        <taxon>Agaricales</taxon>
        <taxon>Agaricales incertae sedis</taxon>
        <taxon>Dendrothele</taxon>
    </lineage>
</organism>
<feature type="transmembrane region" description="Helical" evidence="6">
    <location>
        <begin position="358"/>
        <end position="377"/>
    </location>
</feature>
<dbReference type="Proteomes" id="UP000297245">
    <property type="component" value="Unassembled WGS sequence"/>
</dbReference>
<keyword evidence="3 6" id="KW-1133">Transmembrane helix</keyword>
<keyword evidence="9" id="KW-1185">Reference proteome</keyword>
<reference evidence="8 9" key="1">
    <citation type="journal article" date="2019" name="Nat. Ecol. Evol.">
        <title>Megaphylogeny resolves global patterns of mushroom evolution.</title>
        <authorList>
            <person name="Varga T."/>
            <person name="Krizsan K."/>
            <person name="Foldi C."/>
            <person name="Dima B."/>
            <person name="Sanchez-Garcia M."/>
            <person name="Sanchez-Ramirez S."/>
            <person name="Szollosi G.J."/>
            <person name="Szarkandi J.G."/>
            <person name="Papp V."/>
            <person name="Albert L."/>
            <person name="Andreopoulos W."/>
            <person name="Angelini C."/>
            <person name="Antonin V."/>
            <person name="Barry K.W."/>
            <person name="Bougher N.L."/>
            <person name="Buchanan P."/>
            <person name="Buyck B."/>
            <person name="Bense V."/>
            <person name="Catcheside P."/>
            <person name="Chovatia M."/>
            <person name="Cooper J."/>
            <person name="Damon W."/>
            <person name="Desjardin D."/>
            <person name="Finy P."/>
            <person name="Geml J."/>
            <person name="Haridas S."/>
            <person name="Hughes K."/>
            <person name="Justo A."/>
            <person name="Karasinski D."/>
            <person name="Kautmanova I."/>
            <person name="Kiss B."/>
            <person name="Kocsube S."/>
            <person name="Kotiranta H."/>
            <person name="LaButti K.M."/>
            <person name="Lechner B.E."/>
            <person name="Liimatainen K."/>
            <person name="Lipzen A."/>
            <person name="Lukacs Z."/>
            <person name="Mihaltcheva S."/>
            <person name="Morgado L.N."/>
            <person name="Niskanen T."/>
            <person name="Noordeloos M.E."/>
            <person name="Ohm R.A."/>
            <person name="Ortiz-Santana B."/>
            <person name="Ovrebo C."/>
            <person name="Racz N."/>
            <person name="Riley R."/>
            <person name="Savchenko A."/>
            <person name="Shiryaev A."/>
            <person name="Soop K."/>
            <person name="Spirin V."/>
            <person name="Szebenyi C."/>
            <person name="Tomsovsky M."/>
            <person name="Tulloss R.E."/>
            <person name="Uehling J."/>
            <person name="Grigoriev I.V."/>
            <person name="Vagvolgyi C."/>
            <person name="Papp T."/>
            <person name="Martin F.M."/>
            <person name="Miettinen O."/>
            <person name="Hibbett D.S."/>
            <person name="Nagy L.G."/>
        </authorList>
    </citation>
    <scope>NUCLEOTIDE SEQUENCE [LARGE SCALE GENOMIC DNA]</scope>
    <source>
        <strain evidence="8 9">CBS 962.96</strain>
    </source>
</reference>
<dbReference type="GO" id="GO:0022857">
    <property type="term" value="F:transmembrane transporter activity"/>
    <property type="evidence" value="ECO:0007669"/>
    <property type="project" value="InterPro"/>
</dbReference>
<dbReference type="PANTHER" id="PTHR23502:SF173">
    <property type="entry name" value="MFS-MULTIDRUG-RESISTANCE TRANSPORTER-RELATED"/>
    <property type="match status" value="1"/>
</dbReference>
<evidence type="ECO:0000256" key="5">
    <source>
        <dbReference type="SAM" id="MobiDB-lite"/>
    </source>
</evidence>
<dbReference type="SUPFAM" id="SSF103473">
    <property type="entry name" value="MFS general substrate transporter"/>
    <property type="match status" value="1"/>
</dbReference>
<keyword evidence="4 6" id="KW-0472">Membrane</keyword>
<dbReference type="GO" id="GO:0005886">
    <property type="term" value="C:plasma membrane"/>
    <property type="evidence" value="ECO:0007669"/>
    <property type="project" value="TreeGrafter"/>
</dbReference>
<feature type="region of interest" description="Disordered" evidence="5">
    <location>
        <begin position="1"/>
        <end position="49"/>
    </location>
</feature>
<proteinExistence type="predicted"/>
<dbReference type="Gene3D" id="1.20.1250.20">
    <property type="entry name" value="MFS general substrate transporter like domains"/>
    <property type="match status" value="1"/>
</dbReference>
<evidence type="ECO:0000256" key="6">
    <source>
        <dbReference type="SAM" id="Phobius"/>
    </source>
</evidence>
<feature type="transmembrane region" description="Helical" evidence="6">
    <location>
        <begin position="319"/>
        <end position="338"/>
    </location>
</feature>
<dbReference type="EMBL" id="ML179218">
    <property type="protein sequence ID" value="THU94673.1"/>
    <property type="molecule type" value="Genomic_DNA"/>
</dbReference>
<evidence type="ECO:0000313" key="9">
    <source>
        <dbReference type="Proteomes" id="UP000297245"/>
    </source>
</evidence>
<feature type="transmembrane region" description="Helical" evidence="6">
    <location>
        <begin position="431"/>
        <end position="452"/>
    </location>
</feature>
<feature type="transmembrane region" description="Helical" evidence="6">
    <location>
        <begin position="493"/>
        <end position="512"/>
    </location>
</feature>
<dbReference type="InterPro" id="IPR020846">
    <property type="entry name" value="MFS_dom"/>
</dbReference>
<keyword evidence="2 6" id="KW-0812">Transmembrane</keyword>
<evidence type="ECO:0000256" key="1">
    <source>
        <dbReference type="ARBA" id="ARBA00004141"/>
    </source>
</evidence>